<dbReference type="RefSeq" id="WP_003392145.1">
    <property type="nucleotide sequence ID" value="NZ_APBN01000018.1"/>
</dbReference>
<organism evidence="2 3">
    <name type="scientific">Brevibacillus borstelensis AK1</name>
    <dbReference type="NCBI Taxonomy" id="1300222"/>
    <lineage>
        <taxon>Bacteria</taxon>
        <taxon>Bacillati</taxon>
        <taxon>Bacillota</taxon>
        <taxon>Bacilli</taxon>
        <taxon>Bacillales</taxon>
        <taxon>Paenibacillaceae</taxon>
        <taxon>Brevibacillus</taxon>
    </lineage>
</organism>
<dbReference type="PATRIC" id="fig|1300222.3.peg.4891"/>
<dbReference type="PANTHER" id="PTHR35525">
    <property type="entry name" value="BLL6575 PROTEIN"/>
    <property type="match status" value="1"/>
</dbReference>
<dbReference type="Proteomes" id="UP000012081">
    <property type="component" value="Unassembled WGS sequence"/>
</dbReference>
<dbReference type="AlphaFoldDB" id="M8DAB6"/>
<dbReference type="SUPFAM" id="SSF160904">
    <property type="entry name" value="Jann2411-like"/>
    <property type="match status" value="1"/>
</dbReference>
<name>M8DAB6_9BACL</name>
<dbReference type="Pfam" id="PF11706">
    <property type="entry name" value="zf-CGNR"/>
    <property type="match status" value="1"/>
</dbReference>
<dbReference type="OrthoDB" id="123307at2"/>
<dbReference type="PANTHER" id="PTHR35525:SF3">
    <property type="entry name" value="BLL6575 PROTEIN"/>
    <property type="match status" value="1"/>
</dbReference>
<evidence type="ECO:0000313" key="2">
    <source>
        <dbReference type="EMBL" id="EMT50252.1"/>
    </source>
</evidence>
<gene>
    <name evidence="2" type="ORF">I532_23281</name>
</gene>
<protein>
    <recommendedName>
        <fullName evidence="1">Zinc finger CGNR domain-containing protein</fullName>
    </recommendedName>
</protein>
<dbReference type="Gene3D" id="1.10.3300.10">
    <property type="entry name" value="Jann2411-like domain"/>
    <property type="match status" value="1"/>
</dbReference>
<dbReference type="Pfam" id="PF07336">
    <property type="entry name" value="ABATE"/>
    <property type="match status" value="1"/>
</dbReference>
<dbReference type="InterPro" id="IPR021005">
    <property type="entry name" value="Znf_CGNR"/>
</dbReference>
<dbReference type="InterPro" id="IPR010852">
    <property type="entry name" value="ABATE"/>
</dbReference>
<evidence type="ECO:0000259" key="1">
    <source>
        <dbReference type="Pfam" id="PF11706"/>
    </source>
</evidence>
<evidence type="ECO:0000313" key="3">
    <source>
        <dbReference type="Proteomes" id="UP000012081"/>
    </source>
</evidence>
<accession>M8DAB6</accession>
<dbReference type="EMBL" id="APBN01000018">
    <property type="protein sequence ID" value="EMT50252.1"/>
    <property type="molecule type" value="Genomic_DNA"/>
</dbReference>
<feature type="domain" description="Zinc finger CGNR" evidence="1">
    <location>
        <begin position="136"/>
        <end position="179"/>
    </location>
</feature>
<dbReference type="STRING" id="1300222.I532_23281"/>
<comment type="caution">
    <text evidence="2">The sequence shown here is derived from an EMBL/GenBank/DDBJ whole genome shotgun (WGS) entry which is preliminary data.</text>
</comment>
<dbReference type="InterPro" id="IPR023286">
    <property type="entry name" value="ABATE_dom_sf"/>
</dbReference>
<proteinExistence type="predicted"/>
<reference evidence="2 3" key="1">
    <citation type="submission" date="2013-03" db="EMBL/GenBank/DDBJ databases">
        <title>Assembly of a new bacterial strain Brevibacillus borstelensis AK1.</title>
        <authorList>
            <person name="Rajan I."/>
            <person name="PoliReddy D."/>
            <person name="Sugumar T."/>
            <person name="Rathinam K."/>
            <person name="Alqarawi S."/>
            <person name="Khalil A.B."/>
            <person name="Sivakumar N."/>
        </authorList>
    </citation>
    <scope>NUCLEOTIDE SEQUENCE [LARGE SCALE GENOMIC DNA]</scope>
    <source>
        <strain evidence="2 3">AK1</strain>
    </source>
</reference>
<sequence length="186" mass="21832">MEWICLDFINSDCRDWRGSGQRDDRLGKPEWWQYFSTKWELKVPLPTDPMLLQSLRELRQQMRNVTEAVATGQAPDPSDLVGINQVLAAVPSCRRIVHRPDGFQIEEVVRGEEWDLVIGKIALSFAELLAGTDLRRLKICENANCLWVYYDESRNRSSRWCDDKACGNLMKVRRFRERQKKERKDT</sequence>
<keyword evidence="3" id="KW-1185">Reference proteome</keyword>